<keyword evidence="1" id="KW-0732">Signal</keyword>
<feature type="chain" id="PRO_5003611705" evidence="1">
    <location>
        <begin position="24"/>
        <end position="109"/>
    </location>
</feature>
<dbReference type="STRING" id="1150626.PHAMO_200057"/>
<feature type="domain" description="BON" evidence="2">
    <location>
        <begin position="38"/>
        <end position="107"/>
    </location>
</feature>
<dbReference type="SMART" id="SM00749">
    <property type="entry name" value="BON"/>
    <property type="match status" value="1"/>
</dbReference>
<dbReference type="InterPro" id="IPR007055">
    <property type="entry name" value="BON_dom"/>
</dbReference>
<dbReference type="Pfam" id="PF04972">
    <property type="entry name" value="BON"/>
    <property type="match status" value="1"/>
</dbReference>
<reference evidence="3 4" key="1">
    <citation type="journal article" date="2012" name="J. Bacteriol.">
        <title>Draft Genome Sequence of the Purple Photosynthetic Bacterium Phaeospirillum molischianum DSM120, a Particularly Versatile Bacterium.</title>
        <authorList>
            <person name="Duquesne K."/>
            <person name="Prima V."/>
            <person name="Ji B."/>
            <person name="Rouy Z."/>
            <person name="Medigue C."/>
            <person name="Talla E."/>
            <person name="Sturgis J.N."/>
        </authorList>
    </citation>
    <scope>NUCLEOTIDE SEQUENCE [LARGE SCALE GENOMIC DNA]</scope>
    <source>
        <strain evidence="4">DSM120</strain>
    </source>
</reference>
<evidence type="ECO:0000256" key="1">
    <source>
        <dbReference type="SAM" id="SignalP"/>
    </source>
</evidence>
<dbReference type="EMBL" id="CAHP01000013">
    <property type="protein sequence ID" value="CCG40472.1"/>
    <property type="molecule type" value="Genomic_DNA"/>
</dbReference>
<evidence type="ECO:0000259" key="2">
    <source>
        <dbReference type="PROSITE" id="PS50914"/>
    </source>
</evidence>
<accession>H8FQ34</accession>
<organism evidence="3 4">
    <name type="scientific">Magnetospirillum molischianum DSM 120</name>
    <dbReference type="NCBI Taxonomy" id="1150626"/>
    <lineage>
        <taxon>Bacteria</taxon>
        <taxon>Pseudomonadati</taxon>
        <taxon>Pseudomonadota</taxon>
        <taxon>Alphaproteobacteria</taxon>
        <taxon>Rhodospirillales</taxon>
        <taxon>Rhodospirillaceae</taxon>
        <taxon>Magnetospirillum</taxon>
    </lineage>
</organism>
<dbReference type="Proteomes" id="UP000004169">
    <property type="component" value="Unassembled WGS sequence"/>
</dbReference>
<evidence type="ECO:0000313" key="3">
    <source>
        <dbReference type="EMBL" id="CCG40472.1"/>
    </source>
</evidence>
<comment type="caution">
    <text evidence="3">The sequence shown here is derived from an EMBL/GenBank/DDBJ whole genome shotgun (WGS) entry which is preliminary data.</text>
</comment>
<dbReference type="InterPro" id="IPR014004">
    <property type="entry name" value="Transpt-assoc_nodulatn_dom_bac"/>
</dbReference>
<dbReference type="eggNOG" id="COG2823">
    <property type="taxonomic scope" value="Bacteria"/>
</dbReference>
<name>H8FQ34_MAGML</name>
<dbReference type="PANTHER" id="PTHR34606">
    <property type="entry name" value="BON DOMAIN-CONTAINING PROTEIN"/>
    <property type="match status" value="1"/>
</dbReference>
<feature type="signal peptide" evidence="1">
    <location>
        <begin position="1"/>
        <end position="23"/>
    </location>
</feature>
<dbReference type="RefSeq" id="WP_002726772.1">
    <property type="nucleotide sequence ID" value="NZ_CAHP01000013.1"/>
</dbReference>
<dbReference type="Gene3D" id="3.30.1340.30">
    <property type="match status" value="1"/>
</dbReference>
<gene>
    <name evidence="3" type="ORF">PHAMO_200057</name>
</gene>
<proteinExistence type="predicted"/>
<dbReference type="InterPro" id="IPR051686">
    <property type="entry name" value="Lipoprotein_DolP"/>
</dbReference>
<sequence>MKYRIATMCIALAVMLSPVFVGAANAESDRAQAETYVKDSTITTKIKAKLAEEKIKTLLDIKVETDSKGEVELSGNLASQAEIDKAIAIARSVSGVTSVKSELKIKTDK</sequence>
<evidence type="ECO:0000313" key="4">
    <source>
        <dbReference type="Proteomes" id="UP000004169"/>
    </source>
</evidence>
<protein>
    <submittedName>
        <fullName evidence="3">Transport-associated</fullName>
    </submittedName>
</protein>
<dbReference type="PROSITE" id="PS50914">
    <property type="entry name" value="BON"/>
    <property type="match status" value="1"/>
</dbReference>
<dbReference type="AlphaFoldDB" id="H8FQ34"/>
<dbReference type="PANTHER" id="PTHR34606:SF16">
    <property type="entry name" value="BON DOMAIN-CONTAINING PROTEIN"/>
    <property type="match status" value="1"/>
</dbReference>
<keyword evidence="4" id="KW-1185">Reference proteome</keyword>